<feature type="transmembrane region" description="Helical" evidence="1">
    <location>
        <begin position="154"/>
        <end position="173"/>
    </location>
</feature>
<evidence type="ECO:0000313" key="10">
    <source>
        <dbReference type="EMBL" id="ECK4159541.1"/>
    </source>
</evidence>
<name>A0A613CPE4_SALER</name>
<dbReference type="Proteomes" id="UP000839921">
    <property type="component" value="Unassembled WGS sequence"/>
</dbReference>
<dbReference type="EMBL" id="AAKIPG010000155">
    <property type="protein sequence ID" value="ECS1356857.1"/>
    <property type="molecule type" value="Genomic_DNA"/>
</dbReference>
<proteinExistence type="predicted"/>
<dbReference type="EMBL" id="AAKARM010000013">
    <property type="protein sequence ID" value="ECQ3833526.1"/>
    <property type="molecule type" value="Genomic_DNA"/>
</dbReference>
<evidence type="ECO:0000313" key="5">
    <source>
        <dbReference type="EMBL" id="EBO6303487.1"/>
    </source>
</evidence>
<accession>A0A613CPE4</accession>
<sequence length="241" mass="27240">MYRVNQIIKTISNMNSYAPYNQINKKSNLLRKVQVYSFLTSLFSLILMVIMAVIYKVFDLPKQPFILPAFVLYALNSIAGIIYLFTPIIPGVKFMLNFKKEIFNDLICEIDNDEQNIEKLMPYSLTELNYSIDWLNIKIQRVKSRINDFFGEKTAVLSIIGLAYSAVQGFGGLDKLGDTISKGLFNSGTTNTLIVFGLAFLLGLSLGALALKNVANHLQYLKEVLELTKKIKEKDASAERE</sequence>
<dbReference type="EMBL" id="AAIMFP010000004">
    <property type="protein sequence ID" value="ECF7609990.1"/>
    <property type="molecule type" value="Genomic_DNA"/>
</dbReference>
<dbReference type="EMBL" id="AAJBSW010000005">
    <property type="protein sequence ID" value="ECK4159541.1"/>
    <property type="molecule type" value="Genomic_DNA"/>
</dbReference>
<dbReference type="EMBL" id="AAGODW010000001">
    <property type="protein sequence ID" value="EBQ1840436.1"/>
    <property type="molecule type" value="Genomic_DNA"/>
</dbReference>
<evidence type="ECO:0000313" key="15">
    <source>
        <dbReference type="EMBL" id="ECX8863851.1"/>
    </source>
</evidence>
<gene>
    <name evidence="6" type="ORF">AZF90_01805</name>
    <name evidence="9" type="ORF">C2K94_06535</name>
    <name evidence="15" type="ORF">CS131_05125</name>
    <name evidence="8" type="ORF">CV223_03185</name>
    <name evidence="7" type="ORF">CVR34_11865</name>
    <name evidence="4" type="ORF">D1D78_19375</name>
    <name evidence="2" type="ORF">D5U23_12125</name>
    <name evidence="3" type="ORF">DT651_12265</name>
    <name evidence="5" type="ORF">DV609_22195</name>
    <name evidence="12" type="ORF">F0113_05030</name>
    <name evidence="11" type="ORF">F0A54_15215</name>
    <name evidence="13" type="ORF">F2305_22985</name>
    <name evidence="14" type="ORF">F3007_10130</name>
    <name evidence="16" type="ORF">F7J14_11435</name>
    <name evidence="17" type="ORF">F9D41_15670</name>
    <name evidence="10" type="ORF">FRK61_10625</name>
    <name evidence="18" type="ORF">GCV17_22945</name>
    <name evidence="19" type="ORF">GDD90_23205</name>
</gene>
<dbReference type="EMBL" id="AAGJCY010000026">
    <property type="protein sequence ID" value="EBO6303487.1"/>
    <property type="molecule type" value="Genomic_DNA"/>
</dbReference>
<comment type="caution">
    <text evidence="13">The sequence shown here is derived from an EMBL/GenBank/DDBJ whole genome shotgun (WGS) entry which is preliminary data.</text>
</comment>
<feature type="transmembrane region" description="Helical" evidence="1">
    <location>
        <begin position="193"/>
        <end position="211"/>
    </location>
</feature>
<evidence type="ECO:0000313" key="14">
    <source>
        <dbReference type="EMBL" id="ECW3869711.1"/>
    </source>
</evidence>
<reference evidence="6" key="1">
    <citation type="submission" date="2018-07" db="EMBL/GenBank/DDBJ databases">
        <authorList>
            <consortium name="GenomeTrakr network: Whole genome sequencing for foodborne pathogen traceback"/>
        </authorList>
    </citation>
    <scope>NUCLEOTIDE SEQUENCE [LARGE SCALE GENOMIC DNA]</scope>
    <source>
        <strain evidence="6">CFSAN047025</strain>
    </source>
</reference>
<dbReference type="EMBL" id="AACWTM010000005">
    <property type="protein sequence ID" value="EAN0106411.1"/>
    <property type="molecule type" value="Genomic_DNA"/>
</dbReference>
<dbReference type="EMBL" id="AAMHLS010000049">
    <property type="protein sequence ID" value="EDH3834207.1"/>
    <property type="molecule type" value="Genomic_DNA"/>
</dbReference>
<evidence type="ECO:0000313" key="6">
    <source>
        <dbReference type="EMBL" id="EBQ1840436.1"/>
    </source>
</evidence>
<evidence type="ECO:0000313" key="13">
    <source>
        <dbReference type="EMBL" id="ECS1356857.1"/>
    </source>
</evidence>
<organism evidence="13">
    <name type="scientific">Salmonella enterica</name>
    <name type="common">Salmonella choleraesuis</name>
    <dbReference type="NCBI Taxonomy" id="28901"/>
    <lineage>
        <taxon>Bacteria</taxon>
        <taxon>Pseudomonadati</taxon>
        <taxon>Pseudomonadota</taxon>
        <taxon>Gammaproteobacteria</taxon>
        <taxon>Enterobacterales</taxon>
        <taxon>Enterobacteriaceae</taxon>
        <taxon>Salmonella</taxon>
    </lineage>
</organism>
<evidence type="ECO:0000313" key="12">
    <source>
        <dbReference type="EMBL" id="ECQ8284518.1"/>
    </source>
</evidence>
<evidence type="ECO:0000256" key="1">
    <source>
        <dbReference type="SAM" id="Phobius"/>
    </source>
</evidence>
<evidence type="ECO:0000313" key="19">
    <source>
        <dbReference type="EMBL" id="EDH3834207.1"/>
    </source>
</evidence>
<dbReference type="EMBL" id="AAKWGI010000004">
    <property type="protein sequence ID" value="ECW3869711.1"/>
    <property type="molecule type" value="Genomic_DNA"/>
</dbReference>
<dbReference type="EMBL" id="AAMEEU010000097">
    <property type="protein sequence ID" value="EDG4442486.1"/>
    <property type="molecule type" value="Genomic_DNA"/>
</dbReference>
<evidence type="ECO:0000313" key="8">
    <source>
        <dbReference type="EMBL" id="EBU3829143.1"/>
    </source>
</evidence>
<evidence type="ECO:0008006" key="20">
    <source>
        <dbReference type="Google" id="ProtNLM"/>
    </source>
</evidence>
<dbReference type="EMBL" id="AALBGQ010000003">
    <property type="protein sequence ID" value="ECX8863851.1"/>
    <property type="molecule type" value="Genomic_DNA"/>
</dbReference>
<dbReference type="EMBL" id="AAGGXJ010000015">
    <property type="protein sequence ID" value="EBN8329434.1"/>
    <property type="molecule type" value="Genomic_DNA"/>
</dbReference>
<dbReference type="EMBL" id="AAKDBN010000002">
    <property type="protein sequence ID" value="ECQ8284518.1"/>
    <property type="molecule type" value="Genomic_DNA"/>
</dbReference>
<dbReference type="EMBL" id="AAGBOZ010000011">
    <property type="protein sequence ID" value="EBM1206273.1"/>
    <property type="molecule type" value="Genomic_DNA"/>
</dbReference>
<protein>
    <recommendedName>
        <fullName evidence="20">MotA/TolQ/ExbB proton channel domain-containing protein</fullName>
    </recommendedName>
</protein>
<keyword evidence="1" id="KW-0812">Transmembrane</keyword>
<feature type="transmembrane region" description="Helical" evidence="1">
    <location>
        <begin position="35"/>
        <end position="58"/>
    </location>
</feature>
<keyword evidence="1" id="KW-1133">Transmembrane helix</keyword>
<evidence type="ECO:0000313" key="2">
    <source>
        <dbReference type="EMBL" id="EAN0106411.1"/>
    </source>
</evidence>
<reference evidence="13" key="2">
    <citation type="submission" date="2019-09" db="EMBL/GenBank/DDBJ databases">
        <authorList>
            <consortium name="PulseNet: The National Subtyping Network for Foodborne Disease Surveillance"/>
            <person name="Tarr C.L."/>
            <person name="Trees E."/>
            <person name="Katz L.S."/>
            <person name="Carleton-Romer H.A."/>
            <person name="Stroika S."/>
            <person name="Kucerova Z."/>
            <person name="Roache K.F."/>
            <person name="Sabol A.L."/>
            <person name="Besser J."/>
            <person name="Gerner-Smidt P."/>
        </authorList>
    </citation>
    <scope>NUCLEOTIDE SEQUENCE</scope>
    <source>
        <strain evidence="15">PNUSAS026383</strain>
        <strain evidence="7">PNUSAS028232</strain>
        <strain evidence="8">PNUSAS028509</strain>
        <strain evidence="9">PNUSAS032112</strain>
        <strain evidence="3">PNUSAS046051</strain>
        <strain evidence="5">PNUSAS046963</strain>
        <strain evidence="4">PNUSAS051236</strain>
        <strain evidence="2">PNUSAS052058</strain>
        <strain evidence="10">PNUSAS084804</strain>
        <strain evidence="11">PNUSAS094705</strain>
        <strain evidence="12">PNUSAS095261</strain>
        <strain evidence="13">PNUSAS098560</strain>
        <strain evidence="14">PNUSAS099896</strain>
        <strain evidence="16">PNUSAS102662</strain>
        <strain evidence="17">PNUSAS104897</strain>
        <strain evidence="18">PNUSAS105722</strain>
        <strain evidence="19">PNUSAS110071</strain>
    </source>
</reference>
<evidence type="ECO:0000313" key="3">
    <source>
        <dbReference type="EMBL" id="EBM1206273.1"/>
    </source>
</evidence>
<dbReference type="EMBL" id="AALEWZ010000008">
    <property type="protein sequence ID" value="ECZ3467948.1"/>
    <property type="molecule type" value="Genomic_DNA"/>
</dbReference>
<evidence type="ECO:0000313" key="17">
    <source>
        <dbReference type="EMBL" id="EDB1270789.1"/>
    </source>
</evidence>
<dbReference type="EMBL" id="AAHBTB010000005">
    <property type="protein sequence ID" value="EBU3457792.1"/>
    <property type="molecule type" value="Genomic_DNA"/>
</dbReference>
<evidence type="ECO:0000313" key="16">
    <source>
        <dbReference type="EMBL" id="ECZ3467948.1"/>
    </source>
</evidence>
<dbReference type="EMBL" id="AALMKF010000005">
    <property type="protein sequence ID" value="EDB1270789.1"/>
    <property type="molecule type" value="Genomic_DNA"/>
</dbReference>
<evidence type="ECO:0000313" key="7">
    <source>
        <dbReference type="EMBL" id="EBU3457792.1"/>
    </source>
</evidence>
<evidence type="ECO:0000313" key="18">
    <source>
        <dbReference type="EMBL" id="EDG4442486.1"/>
    </source>
</evidence>
<feature type="transmembrane region" description="Helical" evidence="1">
    <location>
        <begin position="70"/>
        <end position="92"/>
    </location>
</feature>
<evidence type="ECO:0000313" key="11">
    <source>
        <dbReference type="EMBL" id="ECQ3833526.1"/>
    </source>
</evidence>
<dbReference type="Proteomes" id="UP000839926">
    <property type="component" value="Unassembled WGS sequence"/>
</dbReference>
<dbReference type="AlphaFoldDB" id="A0A613CPE4"/>
<keyword evidence="1" id="KW-0472">Membrane</keyword>
<evidence type="ECO:0000313" key="4">
    <source>
        <dbReference type="EMBL" id="EBN8329434.1"/>
    </source>
</evidence>
<evidence type="ECO:0000313" key="9">
    <source>
        <dbReference type="EMBL" id="ECF7609990.1"/>
    </source>
</evidence>
<dbReference type="EMBL" id="AAHBWG010000002">
    <property type="protein sequence ID" value="EBU3829143.1"/>
    <property type="molecule type" value="Genomic_DNA"/>
</dbReference>